<evidence type="ECO:0000313" key="3">
    <source>
        <dbReference type="Proteomes" id="UP000234748"/>
    </source>
</evidence>
<organism evidence="2 3">
    <name type="scientific">Peribacillus deserti</name>
    <dbReference type="NCBI Taxonomy" id="673318"/>
    <lineage>
        <taxon>Bacteria</taxon>
        <taxon>Bacillati</taxon>
        <taxon>Bacillota</taxon>
        <taxon>Bacilli</taxon>
        <taxon>Bacillales</taxon>
        <taxon>Bacillaceae</taxon>
        <taxon>Peribacillus</taxon>
    </lineage>
</organism>
<protein>
    <recommendedName>
        <fullName evidence="4">Tyr recombinase domain-containing protein</fullName>
    </recommendedName>
</protein>
<keyword evidence="3" id="KW-1185">Reference proteome</keyword>
<keyword evidence="1" id="KW-0233">DNA recombination</keyword>
<dbReference type="InterPro" id="IPR013762">
    <property type="entry name" value="Integrase-like_cat_sf"/>
</dbReference>
<dbReference type="SUPFAM" id="SSF56349">
    <property type="entry name" value="DNA breaking-rejoining enzymes"/>
    <property type="match status" value="1"/>
</dbReference>
<dbReference type="GO" id="GO:0006310">
    <property type="term" value="P:DNA recombination"/>
    <property type="evidence" value="ECO:0007669"/>
    <property type="project" value="UniProtKB-KW"/>
</dbReference>
<dbReference type="Proteomes" id="UP000234748">
    <property type="component" value="Unassembled WGS sequence"/>
</dbReference>
<dbReference type="InterPro" id="IPR011010">
    <property type="entry name" value="DNA_brk_join_enz"/>
</dbReference>
<dbReference type="GO" id="GO:0003677">
    <property type="term" value="F:DNA binding"/>
    <property type="evidence" value="ECO:0007669"/>
    <property type="project" value="InterPro"/>
</dbReference>
<gene>
    <name evidence="2" type="ORF">CUU66_07580</name>
</gene>
<dbReference type="RefSeq" id="WP_101641073.1">
    <property type="nucleotide sequence ID" value="NZ_PGUY01000021.1"/>
</dbReference>
<dbReference type="GO" id="GO:0015074">
    <property type="term" value="P:DNA integration"/>
    <property type="evidence" value="ECO:0007669"/>
    <property type="project" value="InterPro"/>
</dbReference>
<proteinExistence type="predicted"/>
<evidence type="ECO:0008006" key="4">
    <source>
        <dbReference type="Google" id="ProtNLM"/>
    </source>
</evidence>
<dbReference type="Gene3D" id="1.10.443.10">
    <property type="entry name" value="Intergrase catalytic core"/>
    <property type="match status" value="1"/>
</dbReference>
<evidence type="ECO:0000256" key="1">
    <source>
        <dbReference type="ARBA" id="ARBA00023172"/>
    </source>
</evidence>
<reference evidence="2 3" key="1">
    <citation type="submission" date="2017-11" db="EMBL/GenBank/DDBJ databases">
        <title>Comparitive Functional Genomics of Dry Heat Resistant strains isolated from the Viking Spacecraft.</title>
        <authorList>
            <person name="Seuylemezian A."/>
            <person name="Cooper K."/>
            <person name="Vaishampayan P."/>
        </authorList>
    </citation>
    <scope>NUCLEOTIDE SEQUENCE [LARGE SCALE GENOMIC DNA]</scope>
    <source>
        <strain evidence="2 3">V1-29</strain>
    </source>
</reference>
<sequence length="443" mass="50942">MELSNYKFVARETEFNEIVQGKMRNIKAVTIGVLEKTTGIIYPHPVTDFIKSQYGDTGGTINSQSAPASLICRFLNFCIQKIDDGDAEFHDLNHIGLSALERKHASKFITTKTFEGLQPSSINQYDTYLTQFYIYLKKANLIDEEFPIEGKKNSKGEIIHKSIFKGVPKLNTKYPSRDTTRERPMKLKDFGEERAALTARLIQVAMDKAPEIALGICFQFYGGLRRGEVVNLDRSSLIVTRGESMEVQIKDNRRRFFSRLSDTKRENPKRLNYLKLHMARQTILDNDLVWDIYDKHIKKLNSLLKKDKIKKPSALFVDENGYPMSGLVYDKRFNKVKEAFLKSLIGHKDYEQIESTFWLSHAGRGIFTNMLIDLGFSVTQLAIARGDTNINSAMAYIDEVLSNEQMKEAINELKKYPIQDLGVIDYKHVQKWKKLNPALKRRS</sequence>
<dbReference type="OrthoDB" id="2206342at2"/>
<dbReference type="EMBL" id="PGUY01000021">
    <property type="protein sequence ID" value="PLT30511.1"/>
    <property type="molecule type" value="Genomic_DNA"/>
</dbReference>
<comment type="caution">
    <text evidence="2">The sequence shown here is derived from an EMBL/GenBank/DDBJ whole genome shotgun (WGS) entry which is preliminary data.</text>
</comment>
<accession>A0A2N5M822</accession>
<dbReference type="AlphaFoldDB" id="A0A2N5M822"/>
<name>A0A2N5M822_9BACI</name>
<evidence type="ECO:0000313" key="2">
    <source>
        <dbReference type="EMBL" id="PLT30511.1"/>
    </source>
</evidence>